<proteinExistence type="predicted"/>
<dbReference type="SUPFAM" id="SSF52172">
    <property type="entry name" value="CheY-like"/>
    <property type="match status" value="1"/>
</dbReference>
<dbReference type="InterPro" id="IPR001789">
    <property type="entry name" value="Sig_transdc_resp-reg_receiver"/>
</dbReference>
<organism evidence="5 6">
    <name type="scientific">Steccherinum ochraceum</name>
    <dbReference type="NCBI Taxonomy" id="92696"/>
    <lineage>
        <taxon>Eukaryota</taxon>
        <taxon>Fungi</taxon>
        <taxon>Dikarya</taxon>
        <taxon>Basidiomycota</taxon>
        <taxon>Agaricomycotina</taxon>
        <taxon>Agaricomycetes</taxon>
        <taxon>Polyporales</taxon>
        <taxon>Steccherinaceae</taxon>
        <taxon>Steccherinum</taxon>
    </lineage>
</organism>
<evidence type="ECO:0000313" key="5">
    <source>
        <dbReference type="EMBL" id="TCD66580.1"/>
    </source>
</evidence>
<dbReference type="Pfam" id="PF00072">
    <property type="entry name" value="Response_reg"/>
    <property type="match status" value="1"/>
</dbReference>
<dbReference type="InterPro" id="IPR051681">
    <property type="entry name" value="Ser/Thr_Kinases-Pseudokinases"/>
</dbReference>
<dbReference type="AlphaFoldDB" id="A0A4R0REF4"/>
<dbReference type="InterPro" id="IPR011009">
    <property type="entry name" value="Kinase-like_dom_sf"/>
</dbReference>
<keyword evidence="6" id="KW-1185">Reference proteome</keyword>
<dbReference type="InterPro" id="IPR011006">
    <property type="entry name" value="CheY-like_superfamily"/>
</dbReference>
<dbReference type="InterPro" id="IPR000719">
    <property type="entry name" value="Prot_kinase_dom"/>
</dbReference>
<reference evidence="5 6" key="1">
    <citation type="submission" date="2018-11" db="EMBL/GenBank/DDBJ databases">
        <title>Genome assembly of Steccherinum ochraceum LE-BIN_3174, the white-rot fungus of the Steccherinaceae family (The Residual Polyporoid clade, Polyporales, Basidiomycota).</title>
        <authorList>
            <person name="Fedorova T.V."/>
            <person name="Glazunova O.A."/>
            <person name="Landesman E.O."/>
            <person name="Moiseenko K.V."/>
            <person name="Psurtseva N.V."/>
            <person name="Savinova O.S."/>
            <person name="Shakhova N.V."/>
            <person name="Tyazhelova T.V."/>
            <person name="Vasina D.V."/>
        </authorList>
    </citation>
    <scope>NUCLEOTIDE SEQUENCE [LARGE SCALE GENOMIC DNA]</scope>
    <source>
        <strain evidence="5 6">LE-BIN_3174</strain>
    </source>
</reference>
<dbReference type="OrthoDB" id="4062651at2759"/>
<gene>
    <name evidence="5" type="ORF">EIP91_001137</name>
</gene>
<feature type="modified residue" description="4-aspartylphosphate" evidence="1">
    <location>
        <position position="472"/>
    </location>
</feature>
<evidence type="ECO:0000313" key="6">
    <source>
        <dbReference type="Proteomes" id="UP000292702"/>
    </source>
</evidence>
<dbReference type="Pfam" id="PF07714">
    <property type="entry name" value="PK_Tyr_Ser-Thr"/>
    <property type="match status" value="1"/>
</dbReference>
<dbReference type="SMART" id="SM00448">
    <property type="entry name" value="REC"/>
    <property type="match status" value="1"/>
</dbReference>
<dbReference type="EMBL" id="RWJN01000129">
    <property type="protein sequence ID" value="TCD66580.1"/>
    <property type="molecule type" value="Genomic_DNA"/>
</dbReference>
<protein>
    <recommendedName>
        <fullName evidence="7">Protein kinase domain-containing protein</fullName>
    </recommendedName>
</protein>
<dbReference type="PROSITE" id="PS50110">
    <property type="entry name" value="RESPONSE_REGULATORY"/>
    <property type="match status" value="1"/>
</dbReference>
<dbReference type="PANTHER" id="PTHR44329:SF214">
    <property type="entry name" value="PROTEIN KINASE DOMAIN-CONTAINING PROTEIN"/>
    <property type="match status" value="1"/>
</dbReference>
<accession>A0A4R0REF4</accession>
<dbReference type="Gene3D" id="3.40.50.2300">
    <property type="match status" value="1"/>
</dbReference>
<evidence type="ECO:0000256" key="1">
    <source>
        <dbReference type="PROSITE-ProRule" id="PRU00169"/>
    </source>
</evidence>
<feature type="domain" description="Protein kinase" evidence="3">
    <location>
        <begin position="59"/>
        <end position="339"/>
    </location>
</feature>
<dbReference type="GO" id="GO:0004674">
    <property type="term" value="F:protein serine/threonine kinase activity"/>
    <property type="evidence" value="ECO:0007669"/>
    <property type="project" value="TreeGrafter"/>
</dbReference>
<evidence type="ECO:0000256" key="2">
    <source>
        <dbReference type="SAM" id="MobiDB-lite"/>
    </source>
</evidence>
<feature type="domain" description="Response regulatory" evidence="4">
    <location>
        <begin position="422"/>
        <end position="537"/>
    </location>
</feature>
<keyword evidence="1" id="KW-0597">Phosphoprotein</keyword>
<dbReference type="InterPro" id="IPR001245">
    <property type="entry name" value="Ser-Thr/Tyr_kinase_cat_dom"/>
</dbReference>
<dbReference type="PROSITE" id="PS50011">
    <property type="entry name" value="PROTEIN_KINASE_DOM"/>
    <property type="match status" value="1"/>
</dbReference>
<dbReference type="SUPFAM" id="SSF56112">
    <property type="entry name" value="Protein kinase-like (PK-like)"/>
    <property type="match status" value="1"/>
</dbReference>
<dbReference type="CDD" id="cd17546">
    <property type="entry name" value="REC_hyHK_CKI1_RcsC-like"/>
    <property type="match status" value="1"/>
</dbReference>
<comment type="caution">
    <text evidence="5">The sequence shown here is derived from an EMBL/GenBank/DDBJ whole genome shotgun (WGS) entry which is preliminary data.</text>
</comment>
<dbReference type="PANTHER" id="PTHR44329">
    <property type="entry name" value="SERINE/THREONINE-PROTEIN KINASE TNNI3K-RELATED"/>
    <property type="match status" value="1"/>
</dbReference>
<evidence type="ECO:0008006" key="7">
    <source>
        <dbReference type="Google" id="ProtNLM"/>
    </source>
</evidence>
<dbReference type="STRING" id="92696.A0A4R0REF4"/>
<dbReference type="Gene3D" id="1.10.510.10">
    <property type="entry name" value="Transferase(Phosphotransferase) domain 1"/>
    <property type="match status" value="1"/>
</dbReference>
<evidence type="ECO:0000259" key="4">
    <source>
        <dbReference type="PROSITE" id="PS50110"/>
    </source>
</evidence>
<name>A0A4R0REF4_9APHY</name>
<dbReference type="GO" id="GO:0005524">
    <property type="term" value="F:ATP binding"/>
    <property type="evidence" value="ECO:0007669"/>
    <property type="project" value="InterPro"/>
</dbReference>
<sequence length="614" mass="67956">MEGAYPYPTPSLDPRLLDSPPTPCYIVRLPNYKLRQLVLKLAITHGVLPSSLLICGVEREDDEHRVEGGFAAIFYGKLGGEAVAIKRLSVFLKTTGAVRAQLKQAFYRECILWKGLVHTHVLPFLGVSEDVFRNTICIILPWMDNGRIRDYIDKLRSNGELRDAEFPDAIHRWLRQIALGLQYLHEEKVVHGDLHGGNILVDACGDVKLTDFGMSVAADGTPYNYGSTHGGGAVRWTAPELIEPEEFGFPNRRPTVQSDVYSFACICVELYSLQPPWVELQREYQVISKVVHGGRPPRPKLPDGKDVSDNVWSIVTSCWSHKPRDRPSTTTIVQELDAIATSRPTPVSSESLALVRREKNFLAPVPLALESDTISDAWDILHHGTTTLSSSLPPFTLDVAGPEDALQKRLSSPKWGWISVPKVLVVDDDAVCRKLTSKWLQVFGCTTADVAVDGVEAVNMANVGKYDLVLMDIALDKLDGVSATHLIRAFDKNTPIVAVTGNMEIPEIRRYYANSMNDILPKPVKREDLLDILEKHLSHLRKTVVSPTLSENQQPTKAPPDAGYTAVLQQMIAGSRIVNEGSKAQTVVSRPLKRTLENPLGDDGKRRRVGPVGA</sequence>
<evidence type="ECO:0000259" key="3">
    <source>
        <dbReference type="PROSITE" id="PS50011"/>
    </source>
</evidence>
<dbReference type="Proteomes" id="UP000292702">
    <property type="component" value="Unassembled WGS sequence"/>
</dbReference>
<feature type="region of interest" description="Disordered" evidence="2">
    <location>
        <begin position="579"/>
        <end position="614"/>
    </location>
</feature>
<dbReference type="GO" id="GO:0000160">
    <property type="term" value="P:phosphorelay signal transduction system"/>
    <property type="evidence" value="ECO:0007669"/>
    <property type="project" value="InterPro"/>
</dbReference>